<dbReference type="GeneID" id="18259098"/>
<dbReference type="InterPro" id="IPR050300">
    <property type="entry name" value="GDXG_lipolytic_enzyme"/>
</dbReference>
<sequence length="375" mass="42098">MTALVDEIDSPPAAPLGFSDHTFKSKSGIDLAIRIWPAETPITAPAPFVLWTHGGGWFGGFHFAPLPWMSPAFRQRGYHLVSHNYRLAPQARLDDQLADCLEAVAWCRENLPSILGSNAVDVDRYVLCGESAGGHLVTLMGTHLFDPPPRAIIDVYGVVDFLTLSAFDPDPTKRPNRSQQGPWTGKFSEDVLNSLLRDRNPANILTDAMPWNEFERFTDTQLSERWATDFRYTDRVLMQAELHMMHALGVSADGLRVGVMHSEKFTSEEELVAFASSMSPLRILQSRFEQGQRGHELYPPTAFLHGTGDESVPVEQSYAMAKLLREAGVPVVECYEEGEPHVFDKKYTGPNVRGWETYIQPILDFIDKHTGYHRD</sequence>
<dbReference type="GO" id="GO:0008236">
    <property type="term" value="F:serine-type peptidase activity"/>
    <property type="evidence" value="ECO:0007669"/>
    <property type="project" value="InterPro"/>
</dbReference>
<reference evidence="4 5" key="1">
    <citation type="journal article" date="2011" name="Cell">
        <title>Insight into structure and assembly of the nuclear pore complex by utilizing the genome of a eukaryotic thermophile.</title>
        <authorList>
            <person name="Amlacher S."/>
            <person name="Sarges P."/>
            <person name="Flemming D."/>
            <person name="van Noort V."/>
            <person name="Kunze R."/>
            <person name="Devos D.P."/>
            <person name="Arumugam M."/>
            <person name="Bork P."/>
            <person name="Hurt E."/>
        </authorList>
    </citation>
    <scope>NUCLEOTIDE SEQUENCE [LARGE SCALE GENOMIC DNA]</scope>
    <source>
        <strain evidence="5">DSM 1495 / CBS 144.50 / IMI 039719</strain>
    </source>
</reference>
<dbReference type="RefSeq" id="XP_006695404.1">
    <property type="nucleotide sequence ID" value="XM_006695341.1"/>
</dbReference>
<proteinExistence type="predicted"/>
<dbReference type="Pfam" id="PF00326">
    <property type="entry name" value="Peptidase_S9"/>
    <property type="match status" value="1"/>
</dbReference>
<gene>
    <name evidence="4" type="ORF">CTHT_0050600</name>
</gene>
<dbReference type="HOGENOM" id="CLU_059975_0_0_1"/>
<dbReference type="InterPro" id="IPR001375">
    <property type="entry name" value="Peptidase_S9_cat"/>
</dbReference>
<dbReference type="KEGG" id="cthr:CTHT_0050600"/>
<dbReference type="OrthoDB" id="2963168at2759"/>
<evidence type="ECO:0000313" key="4">
    <source>
        <dbReference type="EMBL" id="EGS18459.1"/>
    </source>
</evidence>
<evidence type="ECO:0008006" key="6">
    <source>
        <dbReference type="Google" id="ProtNLM"/>
    </source>
</evidence>
<evidence type="ECO:0000259" key="2">
    <source>
        <dbReference type="Pfam" id="PF00326"/>
    </source>
</evidence>
<dbReference type="InterPro" id="IPR049492">
    <property type="entry name" value="BD-FAE-like_dom"/>
</dbReference>
<keyword evidence="1" id="KW-0378">Hydrolase</keyword>
<dbReference type="OMA" id="QAELHMM"/>
<dbReference type="EMBL" id="GL988045">
    <property type="protein sequence ID" value="EGS18459.1"/>
    <property type="molecule type" value="Genomic_DNA"/>
</dbReference>
<dbReference type="SUPFAM" id="SSF53474">
    <property type="entry name" value="alpha/beta-Hydrolases"/>
    <property type="match status" value="1"/>
</dbReference>
<dbReference type="GO" id="GO:0006508">
    <property type="term" value="P:proteolysis"/>
    <property type="evidence" value="ECO:0007669"/>
    <property type="project" value="InterPro"/>
</dbReference>
<dbReference type="eggNOG" id="ENOG502S3F0">
    <property type="taxonomic scope" value="Eukaryota"/>
</dbReference>
<evidence type="ECO:0000313" key="5">
    <source>
        <dbReference type="Proteomes" id="UP000008066"/>
    </source>
</evidence>
<organism evidence="5">
    <name type="scientific">Chaetomium thermophilum (strain DSM 1495 / CBS 144.50 / IMI 039719)</name>
    <name type="common">Thermochaetoides thermophila</name>
    <dbReference type="NCBI Taxonomy" id="759272"/>
    <lineage>
        <taxon>Eukaryota</taxon>
        <taxon>Fungi</taxon>
        <taxon>Dikarya</taxon>
        <taxon>Ascomycota</taxon>
        <taxon>Pezizomycotina</taxon>
        <taxon>Sordariomycetes</taxon>
        <taxon>Sordariomycetidae</taxon>
        <taxon>Sordariales</taxon>
        <taxon>Chaetomiaceae</taxon>
        <taxon>Thermochaetoides</taxon>
    </lineage>
</organism>
<dbReference type="PANTHER" id="PTHR48081">
    <property type="entry name" value="AB HYDROLASE SUPERFAMILY PROTEIN C4A8.06C"/>
    <property type="match status" value="1"/>
</dbReference>
<feature type="domain" description="Peptidase S9 prolyl oligopeptidase catalytic" evidence="2">
    <location>
        <begin position="276"/>
        <end position="370"/>
    </location>
</feature>
<dbReference type="STRING" id="759272.G0SD29"/>
<protein>
    <recommendedName>
        <fullName evidence="6">Alpha/beta hydrolase fold-3 domain-containing protein</fullName>
    </recommendedName>
</protein>
<accession>G0SD29</accession>
<dbReference type="InterPro" id="IPR029058">
    <property type="entry name" value="AB_hydrolase_fold"/>
</dbReference>
<dbReference type="Pfam" id="PF20434">
    <property type="entry name" value="BD-FAE"/>
    <property type="match status" value="1"/>
</dbReference>
<dbReference type="Gene3D" id="3.40.50.1820">
    <property type="entry name" value="alpha/beta hydrolase"/>
    <property type="match status" value="1"/>
</dbReference>
<evidence type="ECO:0000256" key="1">
    <source>
        <dbReference type="ARBA" id="ARBA00022801"/>
    </source>
</evidence>
<keyword evidence="5" id="KW-1185">Reference proteome</keyword>
<name>G0SD29_CHATD</name>
<feature type="domain" description="BD-FAE-like" evidence="3">
    <location>
        <begin position="43"/>
        <end position="185"/>
    </location>
</feature>
<evidence type="ECO:0000259" key="3">
    <source>
        <dbReference type="Pfam" id="PF20434"/>
    </source>
</evidence>
<dbReference type="AlphaFoldDB" id="G0SD29"/>
<dbReference type="Proteomes" id="UP000008066">
    <property type="component" value="Unassembled WGS sequence"/>
</dbReference>